<evidence type="ECO:0000256" key="8">
    <source>
        <dbReference type="SAM" id="Phobius"/>
    </source>
</evidence>
<dbReference type="AlphaFoldDB" id="A0A8J3L0T9"/>
<keyword evidence="5 8" id="KW-0472">Membrane</keyword>
<name>A0A8J3L0T9_9ACTN</name>
<feature type="domain" description="ABC3 transporter permease C-terminal" evidence="9">
    <location>
        <begin position="271"/>
        <end position="390"/>
    </location>
</feature>
<evidence type="ECO:0000256" key="1">
    <source>
        <dbReference type="ARBA" id="ARBA00004651"/>
    </source>
</evidence>
<keyword evidence="11" id="KW-1185">Reference proteome</keyword>
<proteinExistence type="inferred from homology"/>
<feature type="transmembrane region" description="Helical" evidence="8">
    <location>
        <begin position="825"/>
        <end position="845"/>
    </location>
</feature>
<evidence type="ECO:0000259" key="9">
    <source>
        <dbReference type="Pfam" id="PF02687"/>
    </source>
</evidence>
<protein>
    <recommendedName>
        <fullName evidence="9">ABC3 transporter permease C-terminal domain-containing protein</fullName>
    </recommendedName>
</protein>
<keyword evidence="3 8" id="KW-0812">Transmembrane</keyword>
<evidence type="ECO:0000313" key="10">
    <source>
        <dbReference type="EMBL" id="GIG06546.1"/>
    </source>
</evidence>
<evidence type="ECO:0000256" key="5">
    <source>
        <dbReference type="ARBA" id="ARBA00023136"/>
    </source>
</evidence>
<dbReference type="GO" id="GO:0005886">
    <property type="term" value="C:plasma membrane"/>
    <property type="evidence" value="ECO:0007669"/>
    <property type="project" value="UniProtKB-SubCell"/>
</dbReference>
<feature type="transmembrane region" description="Helical" evidence="8">
    <location>
        <begin position="311"/>
        <end position="338"/>
    </location>
</feature>
<feature type="transmembrane region" description="Helical" evidence="8">
    <location>
        <begin position="438"/>
        <end position="458"/>
    </location>
</feature>
<dbReference type="PANTHER" id="PTHR30572">
    <property type="entry name" value="MEMBRANE COMPONENT OF TRANSPORTER-RELATED"/>
    <property type="match status" value="1"/>
</dbReference>
<keyword evidence="2" id="KW-1003">Cell membrane</keyword>
<evidence type="ECO:0000256" key="2">
    <source>
        <dbReference type="ARBA" id="ARBA00022475"/>
    </source>
</evidence>
<sequence>MIALASLRERRRSLLGTLITLAVAVAVLTICGLLLVSARPVTPDRYAASPVLIRPVPPSDPEAFTEPRPWPKEQAAALTARLAAVPGVSAAVPVHRFYAQLLRDGAPVTGEHEAYSWSSAVLGGYRLAAGRAPAAAGDVALGEDLGLPPGARVELLTAAGPQPFTVTGTVDGSGIWVGDPVSGTVGGPGSRAGDAVTAVSSARVGSGGAGGGVPVIGLLIGADADPAAVAVAVTGVVGAEGVVLTGDARGALEPVGDARTRWIGLQVLSALAALGTFVSVFIVASTFAFATRQRHRELGLLRLLGAVPRQVRGWVLGEVLLLGLLGGAIGVPAGLLAAGPVAGWLVRTGFEPASFTVLYQPVVPVAALAAGVLVALVGAWSAARRAARVGPLAALREAAVDDRPVSRVRLLAGAVALVGAVAVGVAATRASGADLGSYALYAAMLLVVAGSLLAPLLLPRAVRLLSAPFAGGRGATVLLVRQHVATAARRSASAAAPVLLCVAFTVLIGGMVQTTTAYYGLNRVTAVDAAAVVVPDGTPGLSDAAVAAAGGLSALPTTLYEGAEPLPAAGVTPAEHTVLTVVEGDLATLHRSPMGGSPETTSAAPPAVPVGPAGSGRTPPAGPLVPVAVAQGFAASAGWAVGGRHPVSGPDGQPITLEVVAVLAGGPLPAGILLDRAVVRAMDPSALTSVVYSDRPVPAAVLAGLGGRPLSAAAYAGSGQEEDDRLVWVFTALLIGVSAGFALLAVVNTMLMSTTGRAGDLRVLRLSGATRRQVLGLLAAETAAVVATGAALGLAVAVAALAALARGLSVQLGVAVPMVIPWGTLAATVGVCLVLAVAAATLPALGSRRAASPSAGV</sequence>
<dbReference type="InterPro" id="IPR050250">
    <property type="entry name" value="Macrolide_Exporter_MacB"/>
</dbReference>
<comment type="similarity">
    <text evidence="6">Belongs to the ABC-4 integral membrane protein family.</text>
</comment>
<accession>A0A8J3L0T9</accession>
<dbReference type="Pfam" id="PF02687">
    <property type="entry name" value="FtsX"/>
    <property type="match status" value="2"/>
</dbReference>
<dbReference type="EMBL" id="BONI01000024">
    <property type="protein sequence ID" value="GIG06546.1"/>
    <property type="molecule type" value="Genomic_DNA"/>
</dbReference>
<feature type="transmembrane region" description="Helical" evidence="8">
    <location>
        <begin position="491"/>
        <end position="512"/>
    </location>
</feature>
<dbReference type="Proteomes" id="UP000630887">
    <property type="component" value="Unassembled WGS sequence"/>
</dbReference>
<evidence type="ECO:0000256" key="6">
    <source>
        <dbReference type="ARBA" id="ARBA00038076"/>
    </source>
</evidence>
<evidence type="ECO:0000256" key="7">
    <source>
        <dbReference type="SAM" id="MobiDB-lite"/>
    </source>
</evidence>
<comment type="caution">
    <text evidence="10">The sequence shown here is derived from an EMBL/GenBank/DDBJ whole genome shotgun (WGS) entry which is preliminary data.</text>
</comment>
<dbReference type="GO" id="GO:0022857">
    <property type="term" value="F:transmembrane transporter activity"/>
    <property type="evidence" value="ECO:0007669"/>
    <property type="project" value="TreeGrafter"/>
</dbReference>
<evidence type="ECO:0000313" key="11">
    <source>
        <dbReference type="Proteomes" id="UP000630887"/>
    </source>
</evidence>
<feature type="region of interest" description="Disordered" evidence="7">
    <location>
        <begin position="590"/>
        <end position="618"/>
    </location>
</feature>
<feature type="compositionally biased region" description="Low complexity" evidence="7">
    <location>
        <begin position="602"/>
        <end position="616"/>
    </location>
</feature>
<evidence type="ECO:0000256" key="3">
    <source>
        <dbReference type="ARBA" id="ARBA00022692"/>
    </source>
</evidence>
<dbReference type="RefSeq" id="WP_203692913.1">
    <property type="nucleotide sequence ID" value="NZ_BAAALC010000033.1"/>
</dbReference>
<feature type="transmembrane region" description="Helical" evidence="8">
    <location>
        <begin position="267"/>
        <end position="290"/>
    </location>
</feature>
<feature type="transmembrane region" description="Helical" evidence="8">
    <location>
        <begin position="358"/>
        <end position="380"/>
    </location>
</feature>
<keyword evidence="4 8" id="KW-1133">Transmembrane helix</keyword>
<organism evidence="10 11">
    <name type="scientific">Catellatospora coxensis</name>
    <dbReference type="NCBI Taxonomy" id="310354"/>
    <lineage>
        <taxon>Bacteria</taxon>
        <taxon>Bacillati</taxon>
        <taxon>Actinomycetota</taxon>
        <taxon>Actinomycetes</taxon>
        <taxon>Micromonosporales</taxon>
        <taxon>Micromonosporaceae</taxon>
        <taxon>Catellatospora</taxon>
    </lineage>
</organism>
<dbReference type="InterPro" id="IPR003838">
    <property type="entry name" value="ABC3_permease_C"/>
</dbReference>
<gene>
    <name evidence="10" type="ORF">Cco03nite_32460</name>
</gene>
<reference evidence="10 11" key="1">
    <citation type="submission" date="2021-01" db="EMBL/GenBank/DDBJ databases">
        <title>Whole genome shotgun sequence of Catellatospora coxensis NBRC 107359.</title>
        <authorList>
            <person name="Komaki H."/>
            <person name="Tamura T."/>
        </authorList>
    </citation>
    <scope>NUCLEOTIDE SEQUENCE [LARGE SCALE GENOMIC DNA]</scope>
    <source>
        <strain evidence="10 11">NBRC 107359</strain>
    </source>
</reference>
<feature type="transmembrane region" description="Helical" evidence="8">
    <location>
        <begin position="410"/>
        <end position="432"/>
    </location>
</feature>
<feature type="transmembrane region" description="Helical" evidence="8">
    <location>
        <begin position="774"/>
        <end position="805"/>
    </location>
</feature>
<dbReference type="PANTHER" id="PTHR30572:SF4">
    <property type="entry name" value="ABC TRANSPORTER PERMEASE YTRF"/>
    <property type="match status" value="1"/>
</dbReference>
<comment type="subcellular location">
    <subcellularLocation>
        <location evidence="1">Cell membrane</location>
        <topology evidence="1">Multi-pass membrane protein</topology>
    </subcellularLocation>
</comment>
<feature type="transmembrane region" description="Helical" evidence="8">
    <location>
        <begin position="726"/>
        <end position="753"/>
    </location>
</feature>
<feature type="domain" description="ABC3 transporter permease C-terminal" evidence="9">
    <location>
        <begin position="734"/>
        <end position="849"/>
    </location>
</feature>
<evidence type="ECO:0000256" key="4">
    <source>
        <dbReference type="ARBA" id="ARBA00022989"/>
    </source>
</evidence>